<dbReference type="PANTHER" id="PTHR13440">
    <property type="entry name" value="BLOC-1 RELATED COMPLEX SUBUNIT 6"/>
    <property type="match status" value="1"/>
</dbReference>
<feature type="domain" description="BLOC-1-related complex subunit 6 C-terminal helix" evidence="2">
    <location>
        <begin position="172"/>
        <end position="260"/>
    </location>
</feature>
<dbReference type="STRING" id="104421.E2A5F8"/>
<evidence type="ECO:0000259" key="2">
    <source>
        <dbReference type="Pfam" id="PF10157"/>
    </source>
</evidence>
<sequence length="406" mass="44999">MESDEIEAASKSGMNIRNDKNPIIDYDEDRLHEMTASYSEISFDSQSSPPISELRSLIDSPDIESGKFLDDNLEKIGATGHRPDQLDLKSRGGSPTEDDDLDPPSYHKAMGYLQLEGRVMQDGDMVLFVTEDLENKIKLSSPVTKKGETPSFPGSRSSTPCLYRQALTPQLPPLDHNVLNELEMEARKVATSVDALTENLAAILQNASALTVGCLETYRDAVCKTCDAVDHNIKSMYQLMAKCEELSKSMGPIYKLAEQIGSGSGYHIPRCALEALSRSPSWPSRSILYPVLYRRRATKYNNGMDDSEVGAGGWGLTAFATTADHFSVAFSTKWRGDGVDLPLPSCLSLFAREHLSLPTMLRRRTKDGINDLAVEVFRVPQRSRGRGVPSAVHDKWKLRIEPINRD</sequence>
<feature type="region of interest" description="Disordered" evidence="1">
    <location>
        <begin position="1"/>
        <end position="21"/>
    </location>
</feature>
<dbReference type="InterPro" id="IPR019314">
    <property type="entry name" value="BORCS6"/>
</dbReference>
<protein>
    <submittedName>
        <fullName evidence="3">Uncharacterized protein C17orf59-like protein</fullName>
    </submittedName>
</protein>
<feature type="region of interest" description="Disordered" evidence="1">
    <location>
        <begin position="40"/>
        <end position="59"/>
    </location>
</feature>
<dbReference type="GO" id="GO:0032418">
    <property type="term" value="P:lysosome localization"/>
    <property type="evidence" value="ECO:0007669"/>
    <property type="project" value="TreeGrafter"/>
</dbReference>
<dbReference type="InterPro" id="IPR046465">
    <property type="entry name" value="BORCS6_C"/>
</dbReference>
<dbReference type="AlphaFoldDB" id="E2A5F8"/>
<feature type="compositionally biased region" description="Basic and acidic residues" evidence="1">
    <location>
        <begin position="81"/>
        <end position="90"/>
    </location>
</feature>
<keyword evidence="4" id="KW-1185">Reference proteome</keyword>
<reference evidence="3 4" key="1">
    <citation type="journal article" date="2010" name="Science">
        <title>Genomic comparison of the ants Camponotus floridanus and Harpegnathos saltator.</title>
        <authorList>
            <person name="Bonasio R."/>
            <person name="Zhang G."/>
            <person name="Ye C."/>
            <person name="Mutti N.S."/>
            <person name="Fang X."/>
            <person name="Qin N."/>
            <person name="Donahue G."/>
            <person name="Yang P."/>
            <person name="Li Q."/>
            <person name="Li C."/>
            <person name="Zhang P."/>
            <person name="Huang Z."/>
            <person name="Berger S.L."/>
            <person name="Reinberg D."/>
            <person name="Wang J."/>
            <person name="Liebig J."/>
        </authorList>
    </citation>
    <scope>NUCLEOTIDE SEQUENCE [LARGE SCALE GENOMIC DNA]</scope>
    <source>
        <strain evidence="4">C129</strain>
    </source>
</reference>
<dbReference type="OrthoDB" id="21270at2759"/>
<dbReference type="Pfam" id="PF10157">
    <property type="entry name" value="BORCS6"/>
    <property type="match status" value="1"/>
</dbReference>
<dbReference type="EMBL" id="GL436931">
    <property type="protein sequence ID" value="EFN71323.1"/>
    <property type="molecule type" value="Genomic_DNA"/>
</dbReference>
<evidence type="ECO:0000313" key="3">
    <source>
        <dbReference type="EMBL" id="EFN71323.1"/>
    </source>
</evidence>
<dbReference type="PANTHER" id="PTHR13440:SF7">
    <property type="entry name" value="BLOC-1 RELATED COMPLEX SUBUNIT 6"/>
    <property type="match status" value="1"/>
</dbReference>
<dbReference type="GO" id="GO:0099078">
    <property type="term" value="C:BORC complex"/>
    <property type="evidence" value="ECO:0007669"/>
    <property type="project" value="TreeGrafter"/>
</dbReference>
<gene>
    <name evidence="3" type="ORF">EAG_05596</name>
</gene>
<feature type="compositionally biased region" description="Polar residues" evidence="1">
    <location>
        <begin position="40"/>
        <end position="50"/>
    </location>
</feature>
<name>E2A5F8_CAMFO</name>
<evidence type="ECO:0000256" key="1">
    <source>
        <dbReference type="SAM" id="MobiDB-lite"/>
    </source>
</evidence>
<dbReference type="Proteomes" id="UP000000311">
    <property type="component" value="Unassembled WGS sequence"/>
</dbReference>
<feature type="region of interest" description="Disordered" evidence="1">
    <location>
        <begin position="77"/>
        <end position="106"/>
    </location>
</feature>
<evidence type="ECO:0000313" key="4">
    <source>
        <dbReference type="Proteomes" id="UP000000311"/>
    </source>
</evidence>
<dbReference type="InParanoid" id="E2A5F8"/>
<accession>E2A5F8</accession>
<proteinExistence type="predicted"/>
<organism evidence="4">
    <name type="scientific">Camponotus floridanus</name>
    <name type="common">Florida carpenter ant</name>
    <dbReference type="NCBI Taxonomy" id="104421"/>
    <lineage>
        <taxon>Eukaryota</taxon>
        <taxon>Metazoa</taxon>
        <taxon>Ecdysozoa</taxon>
        <taxon>Arthropoda</taxon>
        <taxon>Hexapoda</taxon>
        <taxon>Insecta</taxon>
        <taxon>Pterygota</taxon>
        <taxon>Neoptera</taxon>
        <taxon>Endopterygota</taxon>
        <taxon>Hymenoptera</taxon>
        <taxon>Apocrita</taxon>
        <taxon>Aculeata</taxon>
        <taxon>Formicoidea</taxon>
        <taxon>Formicidae</taxon>
        <taxon>Formicinae</taxon>
        <taxon>Camponotus</taxon>
    </lineage>
</organism>